<keyword evidence="5" id="KW-1185">Reference proteome</keyword>
<dbReference type="RefSeq" id="WP_240252358.1">
    <property type="nucleotide sequence ID" value="NZ_JAKTTI010000002.1"/>
</dbReference>
<name>A0AAW5DVR0_9BACI</name>
<evidence type="ECO:0000313" key="4">
    <source>
        <dbReference type="EMBL" id="MCH1624103.1"/>
    </source>
</evidence>
<dbReference type="Pfam" id="PF13218">
    <property type="entry name" value="DUF4026_N"/>
    <property type="match status" value="1"/>
</dbReference>
<evidence type="ECO:0000259" key="1">
    <source>
        <dbReference type="Pfam" id="PF10077"/>
    </source>
</evidence>
<feature type="domain" description="DUF2314" evidence="1">
    <location>
        <begin position="348"/>
        <end position="436"/>
    </location>
</feature>
<dbReference type="InterPro" id="IPR018756">
    <property type="entry name" value="DUF2314"/>
</dbReference>
<dbReference type="Proteomes" id="UP001431131">
    <property type="component" value="Unassembled WGS sequence"/>
</dbReference>
<dbReference type="InterPro" id="IPR053886">
    <property type="entry name" value="DUF4026_middle"/>
</dbReference>
<sequence length="448" mass="52432">MEVQTNSYRNAKEGTLERTFSDLIAVVPEVLTLDHLKERISAIAENGIEVKVINEDETSILIELNENDVVTPFEINIQLPHEDVHYEQYYRQDQTTPEEVFHQAYNGSEIFVRTLFTDDVLSNFYYQLEFLWRLAPDMLFTLDLSASTKLISRSYIKYHIENHILPEIQDLYVIHSIYEGGEQDEPSQYWFHTHGLSRAGITEVELIIPNRLASYYGIPDLFSTFVNNAIENGKLSINEPVTVGQSNSGYIQVIAVPWEEGLAYIGKKTYLFDLNDIEDDEVHLQPIDSGYTFIGGMNDRDEYHQEPSCLLFEYKEEEGYMECFFKEFEDQELMYYKTTSETARISFNAKHSFGYFDNIFNLEKENENFRFLAKFGIPYDGEEREHMWFDMQTIAEPTIIGLLINQPYYIDYMQEGNHYELNYEDLTDWVIYAGEDVITPSNLYQFIG</sequence>
<dbReference type="EMBL" id="JAKTTI010000002">
    <property type="protein sequence ID" value="MCH1624103.1"/>
    <property type="molecule type" value="Genomic_DNA"/>
</dbReference>
<evidence type="ECO:0000313" key="5">
    <source>
        <dbReference type="Proteomes" id="UP001431131"/>
    </source>
</evidence>
<protein>
    <submittedName>
        <fullName evidence="4">DUF4026 domain-containing protein</fullName>
    </submittedName>
</protein>
<proteinExistence type="predicted"/>
<dbReference type="Pfam" id="PF22789">
    <property type="entry name" value="DUF4026_C"/>
    <property type="match status" value="1"/>
</dbReference>
<reference evidence="4" key="1">
    <citation type="submission" date="2022-02" db="EMBL/GenBank/DDBJ databases">
        <title>Fredinandcohnia quinoae sp. nov. isolated from Chenopodium quinoa seeds.</title>
        <authorList>
            <person name="Saati-Santamaria Z."/>
            <person name="Flores-Felix J.D."/>
            <person name="Igual J.M."/>
            <person name="Velazquez E."/>
            <person name="Garcia-Fraile P."/>
            <person name="Martinez-Molina E."/>
        </authorList>
    </citation>
    <scope>NUCLEOTIDE SEQUENCE</scope>
    <source>
        <strain evidence="4">SECRCQ15</strain>
    </source>
</reference>
<dbReference type="Pfam" id="PF10077">
    <property type="entry name" value="DUF2314"/>
    <property type="match status" value="1"/>
</dbReference>
<feature type="domain" description="DUF4026" evidence="3">
    <location>
        <begin position="174"/>
        <end position="312"/>
    </location>
</feature>
<feature type="domain" description="DUF4026" evidence="2">
    <location>
        <begin position="21"/>
        <end position="166"/>
    </location>
</feature>
<organism evidence="4 5">
    <name type="scientific">Fredinandcohnia quinoae</name>
    <dbReference type="NCBI Taxonomy" id="2918902"/>
    <lineage>
        <taxon>Bacteria</taxon>
        <taxon>Bacillati</taxon>
        <taxon>Bacillota</taxon>
        <taxon>Bacilli</taxon>
        <taxon>Bacillales</taxon>
        <taxon>Bacillaceae</taxon>
        <taxon>Fredinandcohnia</taxon>
    </lineage>
</organism>
<dbReference type="AlphaFoldDB" id="A0AAW5DVR0"/>
<gene>
    <name evidence="4" type="ORF">MJG50_02080</name>
</gene>
<dbReference type="InterPro" id="IPR025102">
    <property type="entry name" value="DUF4026_N"/>
</dbReference>
<evidence type="ECO:0000259" key="2">
    <source>
        <dbReference type="Pfam" id="PF13218"/>
    </source>
</evidence>
<evidence type="ECO:0000259" key="3">
    <source>
        <dbReference type="Pfam" id="PF22789"/>
    </source>
</evidence>
<comment type="caution">
    <text evidence="4">The sequence shown here is derived from an EMBL/GenBank/DDBJ whole genome shotgun (WGS) entry which is preliminary data.</text>
</comment>
<accession>A0AAW5DVR0</accession>